<sequence length="64" mass="6805">FNPFLLICVSPCGCGLLGKIPSICLQQLHGISLTLPFFLPAFSSVFPAYLSSALSTGQGSFFIH</sequence>
<evidence type="ECO:0000313" key="2">
    <source>
        <dbReference type="Proteomes" id="UP000015453"/>
    </source>
</evidence>
<proteinExistence type="predicted"/>
<keyword evidence="2" id="KW-1185">Reference proteome</keyword>
<organism evidence="1 2">
    <name type="scientific">Genlisea aurea</name>
    <dbReference type="NCBI Taxonomy" id="192259"/>
    <lineage>
        <taxon>Eukaryota</taxon>
        <taxon>Viridiplantae</taxon>
        <taxon>Streptophyta</taxon>
        <taxon>Embryophyta</taxon>
        <taxon>Tracheophyta</taxon>
        <taxon>Spermatophyta</taxon>
        <taxon>Magnoliopsida</taxon>
        <taxon>eudicotyledons</taxon>
        <taxon>Gunneridae</taxon>
        <taxon>Pentapetalae</taxon>
        <taxon>asterids</taxon>
        <taxon>lamiids</taxon>
        <taxon>Lamiales</taxon>
        <taxon>Lentibulariaceae</taxon>
        <taxon>Genlisea</taxon>
    </lineage>
</organism>
<comment type="caution">
    <text evidence="1">The sequence shown here is derived from an EMBL/GenBank/DDBJ whole genome shotgun (WGS) entry which is preliminary data.</text>
</comment>
<dbReference type="Proteomes" id="UP000015453">
    <property type="component" value="Unassembled WGS sequence"/>
</dbReference>
<evidence type="ECO:0000313" key="1">
    <source>
        <dbReference type="EMBL" id="EPS57099.1"/>
    </source>
</evidence>
<gene>
    <name evidence="1" type="ORF">M569_17727</name>
</gene>
<dbReference type="AlphaFoldDB" id="S8BRR1"/>
<reference evidence="1 2" key="1">
    <citation type="journal article" date="2013" name="BMC Genomics">
        <title>The miniature genome of a carnivorous plant Genlisea aurea contains a low number of genes and short non-coding sequences.</title>
        <authorList>
            <person name="Leushkin E.V."/>
            <person name="Sutormin R.A."/>
            <person name="Nabieva E.R."/>
            <person name="Penin A.A."/>
            <person name="Kondrashov A.S."/>
            <person name="Logacheva M.D."/>
        </authorList>
    </citation>
    <scope>NUCLEOTIDE SEQUENCE [LARGE SCALE GENOMIC DNA]</scope>
</reference>
<name>S8BRR1_9LAMI</name>
<feature type="non-terminal residue" evidence="1">
    <location>
        <position position="1"/>
    </location>
</feature>
<accession>S8BRR1</accession>
<protein>
    <submittedName>
        <fullName evidence="1">Uncharacterized protein</fullName>
    </submittedName>
</protein>
<dbReference type="EMBL" id="AUSU01010678">
    <property type="protein sequence ID" value="EPS57099.1"/>
    <property type="molecule type" value="Genomic_DNA"/>
</dbReference>